<protein>
    <submittedName>
        <fullName evidence="2">Uncharacterized protein</fullName>
    </submittedName>
</protein>
<name>A0ABQ2P0M6_9BACI</name>
<evidence type="ECO:0000313" key="3">
    <source>
        <dbReference type="Proteomes" id="UP000641206"/>
    </source>
</evidence>
<accession>A0ABQ2P0M6</accession>
<dbReference type="RefSeq" id="WP_188736764.1">
    <property type="nucleotide sequence ID" value="NZ_BMLW01000013.1"/>
</dbReference>
<keyword evidence="1" id="KW-0472">Membrane</keyword>
<sequence>MKPSIKSLKRYFITNIVTFTLLTIVFYIGYQSNDSPLFTVENFTLVIGITVLIVSIISYIAIKIYEKKKE</sequence>
<proteinExistence type="predicted"/>
<feature type="transmembrane region" description="Helical" evidence="1">
    <location>
        <begin position="42"/>
        <end position="62"/>
    </location>
</feature>
<keyword evidence="3" id="KW-1185">Reference proteome</keyword>
<feature type="transmembrane region" description="Helical" evidence="1">
    <location>
        <begin position="12"/>
        <end position="30"/>
    </location>
</feature>
<keyword evidence="1" id="KW-1133">Transmembrane helix</keyword>
<reference evidence="3" key="1">
    <citation type="journal article" date="2019" name="Int. J. Syst. Evol. Microbiol.">
        <title>The Global Catalogue of Microorganisms (GCM) 10K type strain sequencing project: providing services to taxonomists for standard genome sequencing and annotation.</title>
        <authorList>
            <consortium name="The Broad Institute Genomics Platform"/>
            <consortium name="The Broad Institute Genome Sequencing Center for Infectious Disease"/>
            <person name="Wu L."/>
            <person name="Ma J."/>
        </authorList>
    </citation>
    <scope>NUCLEOTIDE SEQUENCE [LARGE SCALE GENOMIC DNA]</scope>
    <source>
        <strain evidence="3">CGMCC 1.7693</strain>
    </source>
</reference>
<dbReference type="Proteomes" id="UP000641206">
    <property type="component" value="Unassembled WGS sequence"/>
</dbReference>
<keyword evidence="1" id="KW-0812">Transmembrane</keyword>
<dbReference type="EMBL" id="BMLW01000013">
    <property type="protein sequence ID" value="GGP15076.1"/>
    <property type="molecule type" value="Genomic_DNA"/>
</dbReference>
<comment type="caution">
    <text evidence="2">The sequence shown here is derived from an EMBL/GenBank/DDBJ whole genome shotgun (WGS) entry which is preliminary data.</text>
</comment>
<gene>
    <name evidence="2" type="ORF">GCM10011346_41630</name>
</gene>
<organism evidence="2 3">
    <name type="scientific">Oceanobacillus neutriphilus</name>
    <dbReference type="NCBI Taxonomy" id="531815"/>
    <lineage>
        <taxon>Bacteria</taxon>
        <taxon>Bacillati</taxon>
        <taxon>Bacillota</taxon>
        <taxon>Bacilli</taxon>
        <taxon>Bacillales</taxon>
        <taxon>Bacillaceae</taxon>
        <taxon>Oceanobacillus</taxon>
    </lineage>
</organism>
<evidence type="ECO:0000313" key="2">
    <source>
        <dbReference type="EMBL" id="GGP15076.1"/>
    </source>
</evidence>
<evidence type="ECO:0000256" key="1">
    <source>
        <dbReference type="SAM" id="Phobius"/>
    </source>
</evidence>